<evidence type="ECO:0000256" key="2">
    <source>
        <dbReference type="ARBA" id="ARBA00022723"/>
    </source>
</evidence>
<comment type="similarity">
    <text evidence="10">Belongs to the small GTPase superfamily. Rheb family.</text>
</comment>
<dbReference type="SMART" id="SM00175">
    <property type="entry name" value="RAB"/>
    <property type="match status" value="1"/>
</dbReference>
<dbReference type="OrthoDB" id="5976022at2759"/>
<evidence type="ECO:0000256" key="4">
    <source>
        <dbReference type="ARBA" id="ARBA00022801"/>
    </source>
</evidence>
<dbReference type="InterPro" id="IPR027417">
    <property type="entry name" value="P-loop_NTPase"/>
</dbReference>
<dbReference type="Pfam" id="PF00071">
    <property type="entry name" value="Ras"/>
    <property type="match status" value="1"/>
</dbReference>
<organism evidence="14 15">
    <name type="scientific">Pseudocercospora eumusae</name>
    <dbReference type="NCBI Taxonomy" id="321146"/>
    <lineage>
        <taxon>Eukaryota</taxon>
        <taxon>Fungi</taxon>
        <taxon>Dikarya</taxon>
        <taxon>Ascomycota</taxon>
        <taxon>Pezizomycotina</taxon>
        <taxon>Dothideomycetes</taxon>
        <taxon>Dothideomycetidae</taxon>
        <taxon>Mycosphaerellales</taxon>
        <taxon>Mycosphaerellaceae</taxon>
        <taxon>Pseudocercospora</taxon>
    </lineage>
</organism>
<evidence type="ECO:0000256" key="13">
    <source>
        <dbReference type="SAM" id="MobiDB-lite"/>
    </source>
</evidence>
<evidence type="ECO:0000256" key="1">
    <source>
        <dbReference type="ARBA" id="ARBA00022481"/>
    </source>
</evidence>
<dbReference type="NCBIfam" id="TIGR00231">
    <property type="entry name" value="small_GTP"/>
    <property type="match status" value="1"/>
</dbReference>
<dbReference type="PROSITE" id="PS51419">
    <property type="entry name" value="RAB"/>
    <property type="match status" value="1"/>
</dbReference>
<dbReference type="EMBL" id="LFZN01000093">
    <property type="protein sequence ID" value="KXS99358.1"/>
    <property type="molecule type" value="Genomic_DNA"/>
</dbReference>
<evidence type="ECO:0000256" key="7">
    <source>
        <dbReference type="ARBA" id="ARBA00023136"/>
    </source>
</evidence>
<comment type="subcellular location">
    <subcellularLocation>
        <location evidence="11">Endomembrane system</location>
        <topology evidence="11">Lipid-anchor</topology>
        <orientation evidence="11">Cytoplasmic side</orientation>
    </subcellularLocation>
</comment>
<dbReference type="PROSITE" id="PS51421">
    <property type="entry name" value="RAS"/>
    <property type="match status" value="1"/>
</dbReference>
<keyword evidence="1" id="KW-0488">Methylation</keyword>
<keyword evidence="4" id="KW-0378">Hydrolase</keyword>
<dbReference type="SMART" id="SM00173">
    <property type="entry name" value="RAS"/>
    <property type="match status" value="1"/>
</dbReference>
<dbReference type="PRINTS" id="PR00449">
    <property type="entry name" value="RASTRNSFRMNG"/>
</dbReference>
<evidence type="ECO:0000256" key="11">
    <source>
        <dbReference type="ARBA" id="ARBA00046278"/>
    </source>
</evidence>
<keyword evidence="9" id="KW-0636">Prenylation</keyword>
<dbReference type="GO" id="GO:0003924">
    <property type="term" value="F:GTPase activity"/>
    <property type="evidence" value="ECO:0007669"/>
    <property type="project" value="InterPro"/>
</dbReference>
<keyword evidence="6" id="KW-0342">GTP-binding</keyword>
<dbReference type="Gene3D" id="3.40.50.300">
    <property type="entry name" value="P-loop containing nucleotide triphosphate hydrolases"/>
    <property type="match status" value="1"/>
</dbReference>
<evidence type="ECO:0008006" key="16">
    <source>
        <dbReference type="Google" id="ProtNLM"/>
    </source>
</evidence>
<evidence type="ECO:0000256" key="3">
    <source>
        <dbReference type="ARBA" id="ARBA00022741"/>
    </source>
</evidence>
<evidence type="ECO:0000256" key="9">
    <source>
        <dbReference type="ARBA" id="ARBA00023289"/>
    </source>
</evidence>
<comment type="caution">
    <text evidence="14">The sequence shown here is derived from an EMBL/GenBank/DDBJ whole genome shotgun (WGS) entry which is preliminary data.</text>
</comment>
<dbReference type="GO" id="GO:0046872">
    <property type="term" value="F:metal ion binding"/>
    <property type="evidence" value="ECO:0007669"/>
    <property type="project" value="UniProtKB-KW"/>
</dbReference>
<evidence type="ECO:0000313" key="15">
    <source>
        <dbReference type="Proteomes" id="UP000070133"/>
    </source>
</evidence>
<keyword evidence="8" id="KW-0449">Lipoprotein</keyword>
<name>A0A139HAF9_9PEZI</name>
<evidence type="ECO:0000256" key="6">
    <source>
        <dbReference type="ARBA" id="ARBA00023134"/>
    </source>
</evidence>
<dbReference type="GO" id="GO:0012505">
    <property type="term" value="C:endomembrane system"/>
    <property type="evidence" value="ECO:0007669"/>
    <property type="project" value="UniProtKB-SubCell"/>
</dbReference>
<keyword evidence="2" id="KW-0479">Metal-binding</keyword>
<protein>
    <recommendedName>
        <fullName evidence="16">GTP-binding protein rhb1</fullName>
    </recommendedName>
</protein>
<accession>A0A139HAF9</accession>
<dbReference type="SUPFAM" id="SSF52540">
    <property type="entry name" value="P-loop containing nucleoside triphosphate hydrolases"/>
    <property type="match status" value="1"/>
</dbReference>
<gene>
    <name evidence="14" type="ORF">AC578_8977</name>
</gene>
<sequence length="201" mass="22559">MAPQQKQRKMAIVGSRSVGKSSLTVQYVDGHFVDSYYPTIENTFSKVIRYRNQDFAVEIIDTAGQDEYTLLNNKHFIGVHGYMIVYSVASKQSFEMVRIIRDKILNHLGADTVPIMVVANKSDLRPEQRQVSAVDGKKVAEELGCGFVEASARYNENVGKAFEGMIGEIEKEEEDETSACEFDRKGDGQKKRHTIAREATA</sequence>
<dbReference type="CDD" id="cd04137">
    <property type="entry name" value="RheB"/>
    <property type="match status" value="1"/>
</dbReference>
<dbReference type="PROSITE" id="PS51420">
    <property type="entry name" value="RHO"/>
    <property type="match status" value="1"/>
</dbReference>
<reference evidence="14 15" key="1">
    <citation type="submission" date="2015-07" db="EMBL/GenBank/DDBJ databases">
        <title>Comparative genomics of the Sigatoka disease complex on banana suggests a link between parallel evolutionary changes in Pseudocercospora fijiensis and Pseudocercospora eumusae and increased virulence on the banana host.</title>
        <authorList>
            <person name="Chang T.-C."/>
            <person name="Salvucci A."/>
            <person name="Crous P.W."/>
            <person name="Stergiopoulos I."/>
        </authorList>
    </citation>
    <scope>NUCLEOTIDE SEQUENCE [LARGE SCALE GENOMIC DNA]</scope>
    <source>
        <strain evidence="14 15">CBS 114824</strain>
    </source>
</reference>
<dbReference type="Proteomes" id="UP000070133">
    <property type="component" value="Unassembled WGS sequence"/>
</dbReference>
<keyword evidence="15" id="KW-1185">Reference proteome</keyword>
<dbReference type="SMART" id="SM00174">
    <property type="entry name" value="RHO"/>
    <property type="match status" value="1"/>
</dbReference>
<evidence type="ECO:0000256" key="5">
    <source>
        <dbReference type="ARBA" id="ARBA00022842"/>
    </source>
</evidence>
<proteinExistence type="inferred from homology"/>
<evidence type="ECO:0000256" key="12">
    <source>
        <dbReference type="ARBA" id="ARBA00049117"/>
    </source>
</evidence>
<keyword evidence="5" id="KW-0460">Magnesium</keyword>
<dbReference type="GO" id="GO:0016020">
    <property type="term" value="C:membrane"/>
    <property type="evidence" value="ECO:0007669"/>
    <property type="project" value="InterPro"/>
</dbReference>
<dbReference type="PANTHER" id="PTHR24070">
    <property type="entry name" value="RAS, DI-RAS, AND RHEB FAMILY MEMBERS OF SMALL GTPASE SUPERFAMILY"/>
    <property type="match status" value="1"/>
</dbReference>
<dbReference type="InterPro" id="IPR005225">
    <property type="entry name" value="Small_GTP-bd"/>
</dbReference>
<dbReference type="GO" id="GO:0005525">
    <property type="term" value="F:GTP binding"/>
    <property type="evidence" value="ECO:0007669"/>
    <property type="project" value="UniProtKB-KW"/>
</dbReference>
<dbReference type="FunFam" id="3.40.50.300:FF:000273">
    <property type="entry name" value="GTP-binding protein Rheb homolog"/>
    <property type="match status" value="1"/>
</dbReference>
<evidence type="ECO:0000313" key="14">
    <source>
        <dbReference type="EMBL" id="KXS99358.1"/>
    </source>
</evidence>
<dbReference type="AlphaFoldDB" id="A0A139HAF9"/>
<keyword evidence="7" id="KW-0472">Membrane</keyword>
<evidence type="ECO:0000256" key="10">
    <source>
        <dbReference type="ARBA" id="ARBA00037969"/>
    </source>
</evidence>
<dbReference type="STRING" id="321146.A0A139HAF9"/>
<dbReference type="GO" id="GO:0007165">
    <property type="term" value="P:signal transduction"/>
    <property type="evidence" value="ECO:0007669"/>
    <property type="project" value="InterPro"/>
</dbReference>
<dbReference type="InterPro" id="IPR001806">
    <property type="entry name" value="Small_GTPase"/>
</dbReference>
<evidence type="ECO:0000256" key="8">
    <source>
        <dbReference type="ARBA" id="ARBA00023288"/>
    </source>
</evidence>
<keyword evidence="3" id="KW-0547">Nucleotide-binding</keyword>
<feature type="region of interest" description="Disordered" evidence="13">
    <location>
        <begin position="172"/>
        <end position="201"/>
    </location>
</feature>
<dbReference type="InterPro" id="IPR020849">
    <property type="entry name" value="Small_GTPase_Ras-type"/>
</dbReference>
<comment type="catalytic activity">
    <reaction evidence="12">
        <text>GTP + H2O = GDP + phosphate + H(+)</text>
        <dbReference type="Rhea" id="RHEA:19669"/>
        <dbReference type="ChEBI" id="CHEBI:15377"/>
        <dbReference type="ChEBI" id="CHEBI:15378"/>
        <dbReference type="ChEBI" id="CHEBI:37565"/>
        <dbReference type="ChEBI" id="CHEBI:43474"/>
        <dbReference type="ChEBI" id="CHEBI:58189"/>
    </reaction>
    <physiologicalReaction direction="left-to-right" evidence="12">
        <dbReference type="Rhea" id="RHEA:19670"/>
    </physiologicalReaction>
</comment>